<keyword evidence="1" id="KW-1185">Reference proteome</keyword>
<dbReference type="PANTHER" id="PTHR28557">
    <property type="entry name" value="PROTEIN SLX4IP"/>
    <property type="match status" value="1"/>
</dbReference>
<dbReference type="FunCoup" id="A0A6P8QY67">
    <property type="interactions" value="997"/>
</dbReference>
<dbReference type="KEGG" id="gsh:117356866"/>
<dbReference type="GeneID" id="117356866"/>
<dbReference type="CTD" id="128710"/>
<accession>A0A6P8QY67</accession>
<dbReference type="Pfam" id="PF15744">
    <property type="entry name" value="UPF0492"/>
    <property type="match status" value="1"/>
</dbReference>
<dbReference type="InterPro" id="IPR031479">
    <property type="entry name" value="SLX4IP"/>
</dbReference>
<dbReference type="AlphaFoldDB" id="A0A6P8QY67"/>
<evidence type="ECO:0000313" key="1">
    <source>
        <dbReference type="Proteomes" id="UP000515159"/>
    </source>
</evidence>
<dbReference type="RefSeq" id="XP_033792578.1">
    <property type="nucleotide sequence ID" value="XM_033936687.1"/>
</dbReference>
<proteinExistence type="predicted"/>
<organism evidence="1 2">
    <name type="scientific">Geotrypetes seraphini</name>
    <name type="common">Gaboon caecilian</name>
    <name type="synonym">Caecilia seraphini</name>
    <dbReference type="NCBI Taxonomy" id="260995"/>
    <lineage>
        <taxon>Eukaryota</taxon>
        <taxon>Metazoa</taxon>
        <taxon>Chordata</taxon>
        <taxon>Craniata</taxon>
        <taxon>Vertebrata</taxon>
        <taxon>Euteleostomi</taxon>
        <taxon>Amphibia</taxon>
        <taxon>Gymnophiona</taxon>
        <taxon>Geotrypetes</taxon>
    </lineage>
</organism>
<name>A0A6P8QY67_GEOSA</name>
<gene>
    <name evidence="2" type="primary">SLX4IP</name>
</gene>
<dbReference type="Proteomes" id="UP000515159">
    <property type="component" value="Chromosome 3"/>
</dbReference>
<dbReference type="InParanoid" id="A0A6P8QY67"/>
<dbReference type="OrthoDB" id="9933290at2759"/>
<evidence type="ECO:0000313" key="2">
    <source>
        <dbReference type="RefSeq" id="XP_033792578.1"/>
    </source>
</evidence>
<sequence length="232" mass="26961">MVSNKMVIKCGKFAVLVDLHILPQGSSKDTSWFSDHEKEEICTLVKDIIESRVKQYLESRKQHVQSKRKEVTQFSPLFLKGSRFRIAIYFMKRWVNLRCIVKEQLRELRVFPDKLVICASLPDCDSRSWARDSGLQGYTFFPRLGTHRSGSKEEVGNYMLQDNYFSETSAYFNEASKDGKCIQRKQVILKELVKKTRTTHKNTMKVTLGSEDFETRCRKSEHQASSDLQSEA</sequence>
<reference evidence="2" key="1">
    <citation type="submission" date="2025-08" db="UniProtKB">
        <authorList>
            <consortium name="RefSeq"/>
        </authorList>
    </citation>
    <scope>IDENTIFICATION</scope>
</reference>
<dbReference type="PANTHER" id="PTHR28557:SF1">
    <property type="entry name" value="PROTEIN SLX4IP"/>
    <property type="match status" value="1"/>
</dbReference>
<protein>
    <submittedName>
        <fullName evidence="2">Protein SLX4IP isoform X1</fullName>
    </submittedName>
</protein>